<feature type="binding site" evidence="8">
    <location>
        <position position="67"/>
    </location>
    <ligand>
        <name>Zn(2+)</name>
        <dbReference type="ChEBI" id="CHEBI:29105"/>
        <label>2</label>
        <note>catalytic</note>
    </ligand>
</feature>
<keyword evidence="6 8" id="KW-0378">Hydrolase</keyword>
<feature type="binding site" evidence="8">
    <location>
        <position position="271"/>
    </location>
    <ligand>
        <name>Zn(2+)</name>
        <dbReference type="ChEBI" id="CHEBI:29105"/>
        <label>2</label>
        <note>catalytic</note>
    </ligand>
</feature>
<keyword evidence="7 8" id="KW-0862">Zinc</keyword>
<keyword evidence="3 8" id="KW-0540">Nuclease</keyword>
<accession>A0A239K398</accession>
<dbReference type="SUPFAM" id="SSF56281">
    <property type="entry name" value="Metallo-hydrolase/oxidoreductase"/>
    <property type="match status" value="1"/>
</dbReference>
<evidence type="ECO:0000256" key="4">
    <source>
        <dbReference type="ARBA" id="ARBA00022723"/>
    </source>
</evidence>
<evidence type="ECO:0000313" key="10">
    <source>
        <dbReference type="Proteomes" id="UP000198393"/>
    </source>
</evidence>
<dbReference type="Gene3D" id="3.60.15.10">
    <property type="entry name" value="Ribonuclease Z/Hydroxyacylglutathione hydrolase-like"/>
    <property type="match status" value="1"/>
</dbReference>
<dbReference type="GO" id="GO:0008270">
    <property type="term" value="F:zinc ion binding"/>
    <property type="evidence" value="ECO:0007669"/>
    <property type="project" value="UniProtKB-UniRule"/>
</dbReference>
<dbReference type="OrthoDB" id="9800940at2"/>
<evidence type="ECO:0000313" key="9">
    <source>
        <dbReference type="EMBL" id="SNT11604.1"/>
    </source>
</evidence>
<dbReference type="PANTHER" id="PTHR46018:SF2">
    <property type="entry name" value="ZINC PHOSPHODIESTERASE ELAC PROTEIN 1"/>
    <property type="match status" value="1"/>
</dbReference>
<dbReference type="AlphaFoldDB" id="A0A239K398"/>
<dbReference type="InterPro" id="IPR013471">
    <property type="entry name" value="RNase_Z/BN"/>
</dbReference>
<gene>
    <name evidence="8" type="primary">rnz</name>
    <name evidence="9" type="ORF">SAMN05421640_2347</name>
</gene>
<dbReference type="EMBL" id="FZPD01000004">
    <property type="protein sequence ID" value="SNT11604.1"/>
    <property type="molecule type" value="Genomic_DNA"/>
</dbReference>
<reference evidence="9 10" key="1">
    <citation type="submission" date="2017-06" db="EMBL/GenBank/DDBJ databases">
        <authorList>
            <person name="Kim H.J."/>
            <person name="Triplett B.A."/>
        </authorList>
    </citation>
    <scope>NUCLEOTIDE SEQUENCE [LARGE SCALE GENOMIC DNA]</scope>
    <source>
        <strain evidence="9 10">DSM 19307</strain>
    </source>
</reference>
<dbReference type="GO" id="GO:0042781">
    <property type="term" value="F:3'-tRNA processing endoribonuclease activity"/>
    <property type="evidence" value="ECO:0007669"/>
    <property type="project" value="UniProtKB-UniRule"/>
</dbReference>
<dbReference type="PANTHER" id="PTHR46018">
    <property type="entry name" value="ZINC PHOSPHODIESTERASE ELAC PROTEIN 1"/>
    <property type="match status" value="1"/>
</dbReference>
<keyword evidence="2 8" id="KW-0819">tRNA processing</keyword>
<evidence type="ECO:0000256" key="2">
    <source>
        <dbReference type="ARBA" id="ARBA00022694"/>
    </source>
</evidence>
<comment type="subunit">
    <text evidence="1 8">Homodimer.</text>
</comment>
<dbReference type="HAMAP" id="MF_01818">
    <property type="entry name" value="RNase_Z_BN"/>
    <property type="match status" value="1"/>
</dbReference>
<feature type="active site" description="Proton acceptor" evidence="8">
    <location>
        <position position="66"/>
    </location>
</feature>
<feature type="binding site" evidence="8">
    <location>
        <position position="142"/>
    </location>
    <ligand>
        <name>Zn(2+)</name>
        <dbReference type="ChEBI" id="CHEBI:29105"/>
        <label>1</label>
        <note>catalytic</note>
    </ligand>
</feature>
<comment type="catalytic activity">
    <reaction evidence="8">
        <text>Endonucleolytic cleavage of RNA, removing extra 3' nucleotides from tRNA precursor, generating 3' termini of tRNAs. A 3'-hydroxy group is left at the tRNA terminus and a 5'-phosphoryl group is left at the trailer molecule.</text>
        <dbReference type="EC" id="3.1.26.11"/>
    </reaction>
</comment>
<feature type="binding site" evidence="8">
    <location>
        <position position="64"/>
    </location>
    <ligand>
        <name>Zn(2+)</name>
        <dbReference type="ChEBI" id="CHEBI:29105"/>
        <label>1</label>
        <note>catalytic</note>
    </ligand>
</feature>
<comment type="function">
    <text evidence="8">Zinc phosphodiesterase, which displays some tRNA 3'-processing endonuclease activity. Probably involved in tRNA maturation, by removing a 3'-trailer from precursor tRNA.</text>
</comment>
<feature type="binding site" evidence="8">
    <location>
        <position position="66"/>
    </location>
    <ligand>
        <name>Zn(2+)</name>
        <dbReference type="ChEBI" id="CHEBI:29105"/>
        <label>2</label>
        <note>catalytic</note>
    </ligand>
</feature>
<dbReference type="CDD" id="cd07717">
    <property type="entry name" value="RNaseZ_ZiPD-like_MBL-fold"/>
    <property type="match status" value="1"/>
</dbReference>
<evidence type="ECO:0000256" key="3">
    <source>
        <dbReference type="ARBA" id="ARBA00022722"/>
    </source>
</evidence>
<keyword evidence="4 8" id="KW-0479">Metal-binding</keyword>
<dbReference type="NCBIfam" id="TIGR02651">
    <property type="entry name" value="RNase_Z"/>
    <property type="match status" value="1"/>
</dbReference>
<evidence type="ECO:0000256" key="8">
    <source>
        <dbReference type="HAMAP-Rule" id="MF_01818"/>
    </source>
</evidence>
<dbReference type="RefSeq" id="WP_089357066.1">
    <property type="nucleotide sequence ID" value="NZ_FZPD01000004.1"/>
</dbReference>
<dbReference type="Pfam" id="PF23023">
    <property type="entry name" value="Anti-Pycsar_Apyc1"/>
    <property type="match status" value="1"/>
</dbReference>
<sequence length="307" mass="35060">MSLELLILGSNSAAFAHRRHHTAQLFKLQDQQFLIDCGEGTQLLMKRNKVKLSRIDHIFISHLHGDHYFGLIGLLSTMHLFGRKKELILIGPPGLKEIIQLQLRHSETALNFPIDFTEFKPGETSIVLDHPKYNVTALPMDHRVPCSGYLFKEKPKKRRINRKMLPEVKLSNLDIVRLKDGEDILNEDGSVKYENKLLTMDPNPSFSYAFFSDTKLRPELQKMIEGVDMLYHEATFANDMKDRAEQTYHTTAEQAAQYAKEANVGKLILGHFSARYKELDPIINEAKAVFPNTELAIEGTKFVVDGK</sequence>
<keyword evidence="10" id="KW-1185">Reference proteome</keyword>
<evidence type="ECO:0000256" key="7">
    <source>
        <dbReference type="ARBA" id="ARBA00022833"/>
    </source>
</evidence>
<dbReference type="Proteomes" id="UP000198393">
    <property type="component" value="Unassembled WGS sequence"/>
</dbReference>
<feature type="binding site" evidence="8">
    <location>
        <position position="62"/>
    </location>
    <ligand>
        <name>Zn(2+)</name>
        <dbReference type="ChEBI" id="CHEBI:29105"/>
        <label>1</label>
        <note>catalytic</note>
    </ligand>
</feature>
<evidence type="ECO:0000256" key="6">
    <source>
        <dbReference type="ARBA" id="ARBA00022801"/>
    </source>
</evidence>
<keyword evidence="5 8" id="KW-0255">Endonuclease</keyword>
<protein>
    <recommendedName>
        <fullName evidence="8">Ribonuclease Z</fullName>
        <shortName evidence="8">RNase Z</shortName>
        <ecNumber evidence="8">3.1.26.11</ecNumber>
    </recommendedName>
    <alternativeName>
        <fullName evidence="8">tRNA 3 endonuclease</fullName>
    </alternativeName>
    <alternativeName>
        <fullName evidence="8">tRNase Z</fullName>
    </alternativeName>
</protein>
<feature type="binding site" evidence="8">
    <location>
        <position position="213"/>
    </location>
    <ligand>
        <name>Zn(2+)</name>
        <dbReference type="ChEBI" id="CHEBI:29105"/>
        <label>2</label>
        <note>catalytic</note>
    </ligand>
</feature>
<proteinExistence type="inferred from homology"/>
<dbReference type="EC" id="3.1.26.11" evidence="8"/>
<dbReference type="NCBIfam" id="NF000801">
    <property type="entry name" value="PRK00055.1-3"/>
    <property type="match status" value="1"/>
</dbReference>
<comment type="cofactor">
    <cofactor evidence="8">
        <name>Zn(2+)</name>
        <dbReference type="ChEBI" id="CHEBI:29105"/>
    </cofactor>
    <text evidence="8">Binds 2 Zn(2+) ions.</text>
</comment>
<evidence type="ECO:0000256" key="5">
    <source>
        <dbReference type="ARBA" id="ARBA00022759"/>
    </source>
</evidence>
<name>A0A239K398_EKHLU</name>
<evidence type="ECO:0000256" key="1">
    <source>
        <dbReference type="ARBA" id="ARBA00011738"/>
    </source>
</evidence>
<feature type="binding site" evidence="8">
    <location>
        <position position="213"/>
    </location>
    <ligand>
        <name>Zn(2+)</name>
        <dbReference type="ChEBI" id="CHEBI:29105"/>
        <label>1</label>
        <note>catalytic</note>
    </ligand>
</feature>
<organism evidence="9 10">
    <name type="scientific">Ekhidna lutea</name>
    <dbReference type="NCBI Taxonomy" id="447679"/>
    <lineage>
        <taxon>Bacteria</taxon>
        <taxon>Pseudomonadati</taxon>
        <taxon>Bacteroidota</taxon>
        <taxon>Cytophagia</taxon>
        <taxon>Cytophagales</taxon>
        <taxon>Reichenbachiellaceae</taxon>
        <taxon>Ekhidna</taxon>
    </lineage>
</organism>
<comment type="similarity">
    <text evidence="8">Belongs to the RNase Z family.</text>
</comment>
<dbReference type="InterPro" id="IPR036866">
    <property type="entry name" value="RibonucZ/Hydroxyglut_hydro"/>
</dbReference>